<dbReference type="Pfam" id="PF00216">
    <property type="entry name" value="Bac_DNA_binding"/>
    <property type="match status" value="1"/>
</dbReference>
<dbReference type="InterPro" id="IPR000119">
    <property type="entry name" value="Hist_DNA-bd"/>
</dbReference>
<keyword evidence="4 6" id="KW-0238">DNA-binding</keyword>
<keyword evidence="7" id="KW-1185">Reference proteome</keyword>
<dbReference type="OrthoDB" id="9799835at2"/>
<evidence type="ECO:0000256" key="3">
    <source>
        <dbReference type="ARBA" id="ARBA00023067"/>
    </source>
</evidence>
<name>A0A1Y6D4G7_9GAMM</name>
<dbReference type="STRING" id="1760988.SAMN02949497_2795"/>
<dbReference type="AlphaFoldDB" id="A0A1Y6D4G7"/>
<dbReference type="PANTHER" id="PTHR33175:SF3">
    <property type="entry name" value="DNA-BINDING PROTEIN HU-BETA"/>
    <property type="match status" value="1"/>
</dbReference>
<accession>A0A1Y6D4G7</accession>
<reference evidence="6 7" key="1">
    <citation type="submission" date="2016-12" db="EMBL/GenBank/DDBJ databases">
        <authorList>
            <person name="Song W.-J."/>
            <person name="Kurnit D.M."/>
        </authorList>
    </citation>
    <scope>NUCLEOTIDE SEQUENCE [LARGE SCALE GENOMIC DNA]</scope>
    <source>
        <strain evidence="6 7">175</strain>
    </source>
</reference>
<dbReference type="PANTHER" id="PTHR33175">
    <property type="entry name" value="DNA-BINDING PROTEIN HU"/>
    <property type="match status" value="1"/>
</dbReference>
<evidence type="ECO:0000313" key="6">
    <source>
        <dbReference type="EMBL" id="SMF95432.1"/>
    </source>
</evidence>
<protein>
    <submittedName>
        <fullName evidence="6">DNA-binding protein HU-beta</fullName>
    </submittedName>
</protein>
<keyword evidence="3" id="KW-0226">DNA condensation</keyword>
<evidence type="ECO:0000256" key="5">
    <source>
        <dbReference type="RuleBase" id="RU003939"/>
    </source>
</evidence>
<dbReference type="GO" id="GO:0003677">
    <property type="term" value="F:DNA binding"/>
    <property type="evidence" value="ECO:0007669"/>
    <property type="project" value="UniProtKB-KW"/>
</dbReference>
<evidence type="ECO:0000256" key="1">
    <source>
        <dbReference type="ARBA" id="ARBA00003819"/>
    </source>
</evidence>
<evidence type="ECO:0000313" key="7">
    <source>
        <dbReference type="Proteomes" id="UP000192923"/>
    </source>
</evidence>
<proteinExistence type="inferred from homology"/>
<evidence type="ECO:0000256" key="4">
    <source>
        <dbReference type="ARBA" id="ARBA00023125"/>
    </source>
</evidence>
<dbReference type="GO" id="GO:0030527">
    <property type="term" value="F:structural constituent of chromatin"/>
    <property type="evidence" value="ECO:0007669"/>
    <property type="project" value="InterPro"/>
</dbReference>
<gene>
    <name evidence="6" type="ORF">SAMN02949497_2795</name>
</gene>
<dbReference type="SMART" id="SM00411">
    <property type="entry name" value="BHL"/>
    <property type="match status" value="1"/>
</dbReference>
<dbReference type="GO" id="GO:0030261">
    <property type="term" value="P:chromosome condensation"/>
    <property type="evidence" value="ECO:0007669"/>
    <property type="project" value="UniProtKB-KW"/>
</dbReference>
<dbReference type="EMBL" id="FXAM01000001">
    <property type="protein sequence ID" value="SMF95432.1"/>
    <property type="molecule type" value="Genomic_DNA"/>
</dbReference>
<dbReference type="Gene3D" id="4.10.520.10">
    <property type="entry name" value="IHF-like DNA-binding proteins"/>
    <property type="match status" value="1"/>
</dbReference>
<sequence length="93" mass="9732">MNKSELIDAIADTSGQTKTEIGKTLDALLETITATVAKGEPVALAGFGTFKATYRAAREGRNPATGATIQVPESTVPKFQPGATFKNRVAHKG</sequence>
<comment type="similarity">
    <text evidence="2 5">Belongs to the bacterial histone-like protein family.</text>
</comment>
<dbReference type="SUPFAM" id="SSF47729">
    <property type="entry name" value="IHF-like DNA-binding proteins"/>
    <property type="match status" value="1"/>
</dbReference>
<evidence type="ECO:0000256" key="2">
    <source>
        <dbReference type="ARBA" id="ARBA00010529"/>
    </source>
</evidence>
<comment type="function">
    <text evidence="1">Histone-like DNA-binding protein which is capable of wrapping DNA to stabilize it, and thus to prevent its denaturation under extreme environmental conditions.</text>
</comment>
<dbReference type="PROSITE" id="PS00045">
    <property type="entry name" value="HISTONE_LIKE"/>
    <property type="match status" value="1"/>
</dbReference>
<organism evidence="6 7">
    <name type="scientific">Methylomagnum ishizawai</name>
    <dbReference type="NCBI Taxonomy" id="1760988"/>
    <lineage>
        <taxon>Bacteria</taxon>
        <taxon>Pseudomonadati</taxon>
        <taxon>Pseudomonadota</taxon>
        <taxon>Gammaproteobacteria</taxon>
        <taxon>Methylococcales</taxon>
        <taxon>Methylococcaceae</taxon>
        <taxon>Methylomagnum</taxon>
    </lineage>
</organism>
<dbReference type="PRINTS" id="PR01727">
    <property type="entry name" value="DNABINDINGHU"/>
</dbReference>
<dbReference type="InterPro" id="IPR020816">
    <property type="entry name" value="Histone-like_DNA-bd_CS"/>
</dbReference>
<dbReference type="CDD" id="cd13831">
    <property type="entry name" value="HU"/>
    <property type="match status" value="1"/>
</dbReference>
<dbReference type="Proteomes" id="UP000192923">
    <property type="component" value="Unassembled WGS sequence"/>
</dbReference>
<dbReference type="InterPro" id="IPR010992">
    <property type="entry name" value="IHF-like_DNA-bd_dom_sf"/>
</dbReference>